<evidence type="ECO:0000256" key="6">
    <source>
        <dbReference type="ARBA" id="ARBA00022723"/>
    </source>
</evidence>
<proteinExistence type="inferred from homology"/>
<dbReference type="SUPFAM" id="SSF50692">
    <property type="entry name" value="ADC-like"/>
    <property type="match status" value="1"/>
</dbReference>
<organism evidence="11 12">
    <name type="scientific">Caulobacter hibisci</name>
    <dbReference type="NCBI Taxonomy" id="2035993"/>
    <lineage>
        <taxon>Bacteria</taxon>
        <taxon>Pseudomonadati</taxon>
        <taxon>Pseudomonadota</taxon>
        <taxon>Alphaproteobacteria</taxon>
        <taxon>Caulobacterales</taxon>
        <taxon>Caulobacteraceae</taxon>
        <taxon>Caulobacter</taxon>
    </lineage>
</organism>
<evidence type="ECO:0000256" key="2">
    <source>
        <dbReference type="ARBA" id="ARBA00001966"/>
    </source>
</evidence>
<keyword evidence="8" id="KW-0408">Iron</keyword>
<evidence type="ECO:0000313" key="11">
    <source>
        <dbReference type="EMBL" id="MBI1682890.1"/>
    </source>
</evidence>
<comment type="caution">
    <text evidence="11">The sequence shown here is derived from an EMBL/GenBank/DDBJ whole genome shotgun (WGS) entry which is preliminary data.</text>
</comment>
<evidence type="ECO:0000256" key="9">
    <source>
        <dbReference type="ARBA" id="ARBA00023014"/>
    </source>
</evidence>
<evidence type="ECO:0000256" key="7">
    <source>
        <dbReference type="ARBA" id="ARBA00023002"/>
    </source>
</evidence>
<dbReference type="InterPro" id="IPR037951">
    <property type="entry name" value="MopB_CT_YdeP"/>
</dbReference>
<sequence>MPPSPPSKPKVRVKPYEGPAGGYGSLYGMAKVALHAAPPPVETGRQLLRQNKAEGFACVSCAWPKPAKPHPAEFCENGAKATAWDLTRRRCTPEFFARHTLTELLDWSDYDLEQAGRLTDPMRYDAANDRYVPCRWDEAFATIGAELKALDPTKVTFYASGRASLETSYMWALMARLYGSQNLPDSSNMCHESTSVGLKQSIGSPVGTVLLEDFEATDAIFFFGQNVGSNSPRLLHDLQKAVRRGVPIVTFNPLREAGLERFQNPQSFQMVTGQATKISVQYHQPRAGGDLAVLTGLCKAVIAADEAAQATGGLPVLDHGFIADHTQGFEAFAAFCRDTGWDEIEAASGLLRADLEAAAAVYAAAPAAICVYGMGLTQHVLGVENVHMVCNLLLLRGNVGRPGTGPCPVRGHSNVQGQRTVGITEKPELAPLDILKAQYGFEPPREKGWNTVEVCEAVLKGEAEGFVSLGGNFLRAVPDSPRVEAAWRRQRLTVQIATKLNRSHLVCGQTAYLLPCLSRIERDEQATGPQTVSVEDSSSCIHASFGDKTPAGPNLRSEPAIVAGIAKATLPPNSKLDWDAWLGDYALVRDAIEATYPDWFKGFNQRFHQPGGFHRPNKARLRNFSEATGGKANFLKPSSLSATGFEDAPDIFRLMTLRSNDQFNTTVYGYEDRFRGVSGGRDVLFVNRDDMRSLGLVEGRRAGLATVAEDGVERTMSGLRVTGYDIPRGCLGTYYPECNVLVPVGHHAQGSMTPASKSVPVRIVPE</sequence>
<keyword evidence="12" id="KW-1185">Reference proteome</keyword>
<dbReference type="Gene3D" id="3.40.228.10">
    <property type="entry name" value="Dimethylsulfoxide Reductase, domain 2"/>
    <property type="match status" value="1"/>
</dbReference>
<reference evidence="11 12" key="1">
    <citation type="submission" date="2020-11" db="EMBL/GenBank/DDBJ databases">
        <title>genome sequence of strain KACC 18849.</title>
        <authorList>
            <person name="Gao J."/>
            <person name="Zhang X."/>
        </authorList>
    </citation>
    <scope>NUCLEOTIDE SEQUENCE [LARGE SCALE GENOMIC DNA]</scope>
    <source>
        <strain evidence="11 12">KACC 18849</strain>
    </source>
</reference>
<dbReference type="NCBIfam" id="TIGR01701">
    <property type="entry name" value="Fdhalpha-like"/>
    <property type="match status" value="1"/>
</dbReference>
<dbReference type="Proteomes" id="UP000639859">
    <property type="component" value="Unassembled WGS sequence"/>
</dbReference>
<gene>
    <name evidence="11" type="ORF">I4Q42_04325</name>
</gene>
<evidence type="ECO:0000256" key="1">
    <source>
        <dbReference type="ARBA" id="ARBA00001942"/>
    </source>
</evidence>
<evidence type="ECO:0000313" key="12">
    <source>
        <dbReference type="Proteomes" id="UP000639859"/>
    </source>
</evidence>
<dbReference type="CDD" id="cd02767">
    <property type="entry name" value="MopB_ydeP"/>
    <property type="match status" value="1"/>
</dbReference>
<dbReference type="InterPro" id="IPR006656">
    <property type="entry name" value="Mopterin_OxRdtase"/>
</dbReference>
<keyword evidence="9" id="KW-0411">Iron-sulfur</keyword>
<dbReference type="Pfam" id="PF00384">
    <property type="entry name" value="Molybdopterin"/>
    <property type="match status" value="1"/>
</dbReference>
<evidence type="ECO:0000256" key="8">
    <source>
        <dbReference type="ARBA" id="ARBA00023004"/>
    </source>
</evidence>
<feature type="domain" description="Molybdopterin oxidoreductase" evidence="10">
    <location>
        <begin position="117"/>
        <end position="485"/>
    </location>
</feature>
<dbReference type="SUPFAM" id="SSF53706">
    <property type="entry name" value="Formate dehydrogenase/DMSO reductase, domains 1-3"/>
    <property type="match status" value="1"/>
</dbReference>
<name>A0ABS0SVC8_9CAUL</name>
<keyword evidence="5" id="KW-0500">Molybdenum</keyword>
<dbReference type="PANTHER" id="PTHR43105:SF4">
    <property type="entry name" value="PROTEIN YDEP"/>
    <property type="match status" value="1"/>
</dbReference>
<comment type="cofactor">
    <cofactor evidence="2">
        <name>[4Fe-4S] cluster</name>
        <dbReference type="ChEBI" id="CHEBI:49883"/>
    </cofactor>
</comment>
<dbReference type="CDD" id="cd02787">
    <property type="entry name" value="MopB_CT_ydeP"/>
    <property type="match status" value="1"/>
</dbReference>
<dbReference type="InterPro" id="IPR009010">
    <property type="entry name" value="Asp_de-COase-like_dom_sf"/>
</dbReference>
<keyword evidence="4" id="KW-0004">4Fe-4S</keyword>
<accession>A0ABS0SVC8</accession>
<evidence type="ECO:0000259" key="10">
    <source>
        <dbReference type="Pfam" id="PF00384"/>
    </source>
</evidence>
<dbReference type="PANTHER" id="PTHR43105">
    <property type="entry name" value="RESPIRATORY NITRATE REDUCTASE"/>
    <property type="match status" value="1"/>
</dbReference>
<dbReference type="PIRSF" id="PIRSF000144">
    <property type="entry name" value="CbbBc"/>
    <property type="match status" value="1"/>
</dbReference>
<dbReference type="RefSeq" id="WP_198574835.1">
    <property type="nucleotide sequence ID" value="NZ_JADWOX010000002.1"/>
</dbReference>
<dbReference type="Gene3D" id="3.40.50.740">
    <property type="match status" value="1"/>
</dbReference>
<dbReference type="EMBL" id="JADWOX010000002">
    <property type="protein sequence ID" value="MBI1682890.1"/>
    <property type="molecule type" value="Genomic_DNA"/>
</dbReference>
<comment type="cofactor">
    <cofactor evidence="1">
        <name>Mo-bis(molybdopterin guanine dinucleotide)</name>
        <dbReference type="ChEBI" id="CHEBI:60539"/>
    </cofactor>
</comment>
<evidence type="ECO:0000256" key="3">
    <source>
        <dbReference type="ARBA" id="ARBA00010312"/>
    </source>
</evidence>
<keyword evidence="6" id="KW-0479">Metal-binding</keyword>
<dbReference type="InterPro" id="IPR050123">
    <property type="entry name" value="Prok_molybdopt-oxidoreductase"/>
</dbReference>
<dbReference type="InterPro" id="IPR041953">
    <property type="entry name" value="YdeP_MopB"/>
</dbReference>
<dbReference type="InterPro" id="IPR010046">
    <property type="entry name" value="Mopterin_OxRdtse_a_bac"/>
</dbReference>
<evidence type="ECO:0000256" key="5">
    <source>
        <dbReference type="ARBA" id="ARBA00022505"/>
    </source>
</evidence>
<evidence type="ECO:0000256" key="4">
    <source>
        <dbReference type="ARBA" id="ARBA00022485"/>
    </source>
</evidence>
<protein>
    <submittedName>
        <fullName evidence="11">FdhF/YdeP family oxidoreductase</fullName>
    </submittedName>
</protein>
<keyword evidence="7" id="KW-0560">Oxidoreductase</keyword>
<comment type="similarity">
    <text evidence="3">Belongs to the prokaryotic molybdopterin-containing oxidoreductase family.</text>
</comment>